<comment type="subcellular location">
    <subcellularLocation>
        <location evidence="1">Membrane</location>
    </subcellularLocation>
</comment>
<dbReference type="EMBL" id="CP036532">
    <property type="protein sequence ID" value="QBK29912.1"/>
    <property type="molecule type" value="Genomic_DNA"/>
</dbReference>
<dbReference type="InterPro" id="IPR023352">
    <property type="entry name" value="MAPEG-like_dom_sf"/>
</dbReference>
<keyword evidence="2 5" id="KW-0812">Transmembrane</keyword>
<feature type="transmembrane region" description="Helical" evidence="5">
    <location>
        <begin position="60"/>
        <end position="89"/>
    </location>
</feature>
<dbReference type="PANTHER" id="PTHR35814">
    <property type="match status" value="1"/>
</dbReference>
<dbReference type="InterPro" id="IPR001129">
    <property type="entry name" value="Membr-assoc_MAPEG"/>
</dbReference>
<name>A0A4P6UY08_9HYPH</name>
<dbReference type="OrthoDB" id="7619858at2"/>
<reference evidence="6 7" key="1">
    <citation type="journal article" date="2017" name="Int. J. Syst. Evol. Microbiol.">
        <title>Roseitalea porphyridii gen. nov., sp. nov., isolated from a red alga, and reclassification of Hoeflea suaedae Chung et al. 2013 as Pseudohoeflea suaedae gen. nov., comb. nov.</title>
        <authorList>
            <person name="Hyeon J.W."/>
            <person name="Jeong S.E."/>
            <person name="Baek K."/>
            <person name="Jeon C.O."/>
        </authorList>
    </citation>
    <scope>NUCLEOTIDE SEQUENCE [LARGE SCALE GENOMIC DNA]</scope>
    <source>
        <strain evidence="6 7">MA7-20</strain>
    </source>
</reference>
<dbReference type="GO" id="GO:0016020">
    <property type="term" value="C:membrane"/>
    <property type="evidence" value="ECO:0007669"/>
    <property type="project" value="UniProtKB-SubCell"/>
</dbReference>
<keyword evidence="3 5" id="KW-1133">Transmembrane helix</keyword>
<dbReference type="KEGG" id="rpod:E0E05_04435"/>
<feature type="transmembrane region" description="Helical" evidence="5">
    <location>
        <begin position="6"/>
        <end position="27"/>
    </location>
</feature>
<dbReference type="SUPFAM" id="SSF161084">
    <property type="entry name" value="MAPEG domain-like"/>
    <property type="match status" value="1"/>
</dbReference>
<gene>
    <name evidence="6" type="ORF">E0E05_04435</name>
</gene>
<dbReference type="AlphaFoldDB" id="A0A4P6UY08"/>
<protein>
    <submittedName>
        <fullName evidence="6">Glutathione S-transferase</fullName>
    </submittedName>
</protein>
<evidence type="ECO:0000313" key="7">
    <source>
        <dbReference type="Proteomes" id="UP000293719"/>
    </source>
</evidence>
<keyword evidence="4 5" id="KW-0472">Membrane</keyword>
<dbReference type="Pfam" id="PF01124">
    <property type="entry name" value="MAPEG"/>
    <property type="match status" value="1"/>
</dbReference>
<organism evidence="6 7">
    <name type="scientific">Roseitalea porphyridii</name>
    <dbReference type="NCBI Taxonomy" id="1852022"/>
    <lineage>
        <taxon>Bacteria</taxon>
        <taxon>Pseudomonadati</taxon>
        <taxon>Pseudomonadota</taxon>
        <taxon>Alphaproteobacteria</taxon>
        <taxon>Hyphomicrobiales</taxon>
        <taxon>Ahrensiaceae</taxon>
        <taxon>Roseitalea</taxon>
    </lineage>
</organism>
<dbReference type="Gene3D" id="1.20.120.550">
    <property type="entry name" value="Membrane associated eicosanoid/glutathione metabolism-like domain"/>
    <property type="match status" value="1"/>
</dbReference>
<sequence>MTDPALTATGLYAGLCMLIMFWLANAIGTLRRAHMIAVGDGGNKHLAKIMRGQANAAENMPLFLIMLAIGALTVVPLVAVHGLGLAFVIGRALHAWHFIQKRAPLWQRFVGFGIAALATFGLALWLIGAGLWSLIS</sequence>
<keyword evidence="7" id="KW-1185">Reference proteome</keyword>
<accession>A0A4P6UY08</accession>
<dbReference type="GeneID" id="90766535"/>
<evidence type="ECO:0000256" key="4">
    <source>
        <dbReference type="ARBA" id="ARBA00023136"/>
    </source>
</evidence>
<evidence type="ECO:0000256" key="5">
    <source>
        <dbReference type="SAM" id="Phobius"/>
    </source>
</evidence>
<evidence type="ECO:0000313" key="6">
    <source>
        <dbReference type="EMBL" id="QBK29912.1"/>
    </source>
</evidence>
<proteinExistence type="predicted"/>
<evidence type="ECO:0000256" key="2">
    <source>
        <dbReference type="ARBA" id="ARBA00022692"/>
    </source>
</evidence>
<dbReference type="PANTHER" id="PTHR35814:SF1">
    <property type="entry name" value="GLUTATHIONE S-TRANSFERASE-RELATED"/>
    <property type="match status" value="1"/>
</dbReference>
<keyword evidence="6" id="KW-0808">Transferase</keyword>
<feature type="transmembrane region" description="Helical" evidence="5">
    <location>
        <begin position="109"/>
        <end position="135"/>
    </location>
</feature>
<evidence type="ECO:0000256" key="3">
    <source>
        <dbReference type="ARBA" id="ARBA00022989"/>
    </source>
</evidence>
<evidence type="ECO:0000256" key="1">
    <source>
        <dbReference type="ARBA" id="ARBA00004370"/>
    </source>
</evidence>
<dbReference type="GO" id="GO:0016740">
    <property type="term" value="F:transferase activity"/>
    <property type="evidence" value="ECO:0007669"/>
    <property type="project" value="UniProtKB-KW"/>
</dbReference>
<dbReference type="RefSeq" id="WP_131615623.1">
    <property type="nucleotide sequence ID" value="NZ_CP036532.1"/>
</dbReference>
<dbReference type="Proteomes" id="UP000293719">
    <property type="component" value="Chromosome"/>
</dbReference>